<feature type="chain" id="PRO_5006864973" evidence="2">
    <location>
        <begin position="25"/>
        <end position="183"/>
    </location>
</feature>
<protein>
    <submittedName>
        <fullName evidence="3">Uncharacterized protein</fullName>
    </submittedName>
</protein>
<proteinExistence type="predicted"/>
<accession>A0A0U9HK05</accession>
<keyword evidence="1" id="KW-1133">Transmembrane helix</keyword>
<keyword evidence="2" id="KW-0732">Signal</keyword>
<keyword evidence="1" id="KW-0472">Membrane</keyword>
<evidence type="ECO:0000313" key="3">
    <source>
        <dbReference type="EMBL" id="GAQ79412.1"/>
    </source>
</evidence>
<dbReference type="Proteomes" id="UP000054558">
    <property type="component" value="Unassembled WGS sequence"/>
</dbReference>
<dbReference type="AlphaFoldDB" id="A0A0U9HK05"/>
<name>A0A0U9HK05_KLENI</name>
<organism evidence="3 4">
    <name type="scientific">Klebsormidium nitens</name>
    <name type="common">Green alga</name>
    <name type="synonym">Ulothrix nitens</name>
    <dbReference type="NCBI Taxonomy" id="105231"/>
    <lineage>
        <taxon>Eukaryota</taxon>
        <taxon>Viridiplantae</taxon>
        <taxon>Streptophyta</taxon>
        <taxon>Klebsormidiophyceae</taxon>
        <taxon>Klebsormidiales</taxon>
        <taxon>Klebsormidiaceae</taxon>
        <taxon>Klebsormidium</taxon>
    </lineage>
</organism>
<feature type="transmembrane region" description="Helical" evidence="1">
    <location>
        <begin position="158"/>
        <end position="181"/>
    </location>
</feature>
<reference evidence="3 4" key="1">
    <citation type="journal article" date="2014" name="Nat. Commun.">
        <title>Klebsormidium flaccidum genome reveals primary factors for plant terrestrial adaptation.</title>
        <authorList>
            <person name="Hori K."/>
            <person name="Maruyama F."/>
            <person name="Fujisawa T."/>
            <person name="Togashi T."/>
            <person name="Yamamoto N."/>
            <person name="Seo M."/>
            <person name="Sato S."/>
            <person name="Yamada T."/>
            <person name="Mori H."/>
            <person name="Tajima N."/>
            <person name="Moriyama T."/>
            <person name="Ikeuchi M."/>
            <person name="Watanabe M."/>
            <person name="Wada H."/>
            <person name="Kobayashi K."/>
            <person name="Saito M."/>
            <person name="Masuda T."/>
            <person name="Sasaki-Sekimoto Y."/>
            <person name="Mashiguchi K."/>
            <person name="Awai K."/>
            <person name="Shimojima M."/>
            <person name="Masuda S."/>
            <person name="Iwai M."/>
            <person name="Nobusawa T."/>
            <person name="Narise T."/>
            <person name="Kondo S."/>
            <person name="Saito H."/>
            <person name="Sato R."/>
            <person name="Murakawa M."/>
            <person name="Ihara Y."/>
            <person name="Oshima-Yamada Y."/>
            <person name="Ohtaka K."/>
            <person name="Satoh M."/>
            <person name="Sonobe K."/>
            <person name="Ishii M."/>
            <person name="Ohtani R."/>
            <person name="Kanamori-Sato M."/>
            <person name="Honoki R."/>
            <person name="Miyazaki D."/>
            <person name="Mochizuki H."/>
            <person name="Umetsu J."/>
            <person name="Higashi K."/>
            <person name="Shibata D."/>
            <person name="Kamiya Y."/>
            <person name="Sato N."/>
            <person name="Nakamura Y."/>
            <person name="Tabata S."/>
            <person name="Ida S."/>
            <person name="Kurokawa K."/>
            <person name="Ohta H."/>
        </authorList>
    </citation>
    <scope>NUCLEOTIDE SEQUENCE [LARGE SCALE GENOMIC DNA]</scope>
    <source>
        <strain evidence="3 4">NIES-2285</strain>
    </source>
</reference>
<gene>
    <name evidence="3" type="ORF">KFL_000300100</name>
</gene>
<evidence type="ECO:0000256" key="1">
    <source>
        <dbReference type="SAM" id="Phobius"/>
    </source>
</evidence>
<dbReference type="EMBL" id="DF236979">
    <property type="protein sequence ID" value="GAQ79412.1"/>
    <property type="molecule type" value="Genomic_DNA"/>
</dbReference>
<evidence type="ECO:0000313" key="4">
    <source>
        <dbReference type="Proteomes" id="UP000054558"/>
    </source>
</evidence>
<feature type="signal peptide" evidence="2">
    <location>
        <begin position="1"/>
        <end position="24"/>
    </location>
</feature>
<evidence type="ECO:0000256" key="2">
    <source>
        <dbReference type="SAM" id="SignalP"/>
    </source>
</evidence>
<keyword evidence="1" id="KW-0812">Transmembrane</keyword>
<keyword evidence="4" id="KW-1185">Reference proteome</keyword>
<sequence>MRMSRSLLLLSVLAVLLAARVTSAQDFMNPSLGYVAVLVAAQGTSADSSDDSSMDSSLTYSFWRDVKNPNQFYAVSTSWRLSYPKHVSRKITTQCSQLVTPVHRPWEGGWVHDHSVSNRGVDKGSISSRNAAGGTAPDSEAEACFTNVLRDTYPSLEIGLLAGFLVPIGILILLCMCCYCCDR</sequence>